<name>A0A484HCI2_9BACT</name>
<dbReference type="GO" id="GO:0032259">
    <property type="term" value="P:methylation"/>
    <property type="evidence" value="ECO:0007669"/>
    <property type="project" value="UniProtKB-KW"/>
</dbReference>
<dbReference type="GO" id="GO:0005829">
    <property type="term" value="C:cytosol"/>
    <property type="evidence" value="ECO:0007669"/>
    <property type="project" value="TreeGrafter"/>
</dbReference>
<dbReference type="InterPro" id="IPR029028">
    <property type="entry name" value="Alpha/beta_knot_MTases"/>
</dbReference>
<dbReference type="GO" id="GO:0008173">
    <property type="term" value="F:RNA methyltransferase activity"/>
    <property type="evidence" value="ECO:0007669"/>
    <property type="project" value="InterPro"/>
</dbReference>
<keyword evidence="1 4" id="KW-0489">Methyltransferase</keyword>
<dbReference type="InterPro" id="IPR029026">
    <property type="entry name" value="tRNA_m1G_MTases_N"/>
</dbReference>
<dbReference type="AlphaFoldDB" id="A0A484HCI2"/>
<accession>A0A484HCI2</accession>
<dbReference type="SUPFAM" id="SSF75217">
    <property type="entry name" value="alpha/beta knot"/>
    <property type="match status" value="1"/>
</dbReference>
<dbReference type="InterPro" id="IPR001537">
    <property type="entry name" value="SpoU_MeTrfase"/>
</dbReference>
<dbReference type="InterPro" id="IPR029064">
    <property type="entry name" value="Ribosomal_eL30-like_sf"/>
</dbReference>
<gene>
    <name evidence="4" type="ORF">EPICR_100015</name>
</gene>
<sequence>METLWGIHSVREALAAGRRDIHRLWFEKKRAAGRLAPILSLAGKKKVPAKAAGPDQLARACQTRLHQGVCLETGPYPLADFGELAASGDRAGRSLIVLLDQIVDPHNLGAILRTALCAGARGVVIPRDRSAGPSPSVSRASAGALEHIRLARAPNMAGAIQTLKKKGFWVFGAAADGAESVFSTEWDLKTALVIGGEEKGLRPLVKKNCDRLVFIPMAGPVESLNASAAAAVILYQAAGRPGGPGD</sequence>
<dbReference type="PANTHER" id="PTHR46429:SF1">
    <property type="entry name" value="23S RRNA (GUANOSINE-2'-O-)-METHYLTRANSFERASE RLMB"/>
    <property type="match status" value="1"/>
</dbReference>
<proteinExistence type="predicted"/>
<evidence type="ECO:0000256" key="2">
    <source>
        <dbReference type="ARBA" id="ARBA00022679"/>
    </source>
</evidence>
<dbReference type="NCBIfam" id="TIGR00186">
    <property type="entry name" value="rRNA_methyl_3"/>
    <property type="match status" value="1"/>
</dbReference>
<dbReference type="GO" id="GO:0003723">
    <property type="term" value="F:RNA binding"/>
    <property type="evidence" value="ECO:0007669"/>
    <property type="project" value="InterPro"/>
</dbReference>
<dbReference type="Gene3D" id="3.40.1280.10">
    <property type="match status" value="1"/>
</dbReference>
<dbReference type="PANTHER" id="PTHR46429">
    <property type="entry name" value="23S RRNA (GUANOSINE-2'-O-)-METHYLTRANSFERASE RLMB"/>
    <property type="match status" value="1"/>
</dbReference>
<dbReference type="Pfam" id="PF00588">
    <property type="entry name" value="SpoU_methylase"/>
    <property type="match status" value="1"/>
</dbReference>
<reference evidence="4" key="1">
    <citation type="submission" date="2019-01" db="EMBL/GenBank/DDBJ databases">
        <authorList>
            <consortium name="Genoscope - CEA"/>
            <person name="William W."/>
        </authorList>
    </citation>
    <scope>NUCLEOTIDE SEQUENCE</scope>
    <source>
        <strain evidence="4">CR-1</strain>
    </source>
</reference>
<dbReference type="Gene3D" id="3.30.1330.30">
    <property type="match status" value="1"/>
</dbReference>
<evidence type="ECO:0000256" key="1">
    <source>
        <dbReference type="ARBA" id="ARBA00022603"/>
    </source>
</evidence>
<dbReference type="GO" id="GO:0006396">
    <property type="term" value="P:RNA processing"/>
    <property type="evidence" value="ECO:0007669"/>
    <property type="project" value="InterPro"/>
</dbReference>
<dbReference type="Pfam" id="PF08032">
    <property type="entry name" value="SpoU_sub_bind"/>
    <property type="match status" value="1"/>
</dbReference>
<evidence type="ECO:0000259" key="3">
    <source>
        <dbReference type="SMART" id="SM00967"/>
    </source>
</evidence>
<dbReference type="SMART" id="SM00967">
    <property type="entry name" value="SpoU_sub_bind"/>
    <property type="match status" value="1"/>
</dbReference>
<dbReference type="CDD" id="cd18103">
    <property type="entry name" value="SpoU-like_RlmB"/>
    <property type="match status" value="1"/>
</dbReference>
<keyword evidence="2 4" id="KW-0808">Transferase</keyword>
<evidence type="ECO:0000313" key="4">
    <source>
        <dbReference type="EMBL" id="VEN72973.1"/>
    </source>
</evidence>
<dbReference type="EMBL" id="CAACVI010000002">
    <property type="protein sequence ID" value="VEN72973.1"/>
    <property type="molecule type" value="Genomic_DNA"/>
</dbReference>
<protein>
    <submittedName>
        <fullName evidence="4">RNA methyltransferase, TrmH family, group 3</fullName>
    </submittedName>
</protein>
<dbReference type="InterPro" id="IPR013123">
    <property type="entry name" value="SpoU_subst-bd"/>
</dbReference>
<dbReference type="SUPFAM" id="SSF55315">
    <property type="entry name" value="L30e-like"/>
    <property type="match status" value="1"/>
</dbReference>
<organism evidence="4">
    <name type="scientific">uncultured Desulfobacteraceae bacterium</name>
    <dbReference type="NCBI Taxonomy" id="218296"/>
    <lineage>
        <taxon>Bacteria</taxon>
        <taxon>Pseudomonadati</taxon>
        <taxon>Thermodesulfobacteriota</taxon>
        <taxon>Desulfobacteria</taxon>
        <taxon>Desulfobacterales</taxon>
        <taxon>Desulfobacteraceae</taxon>
        <taxon>environmental samples</taxon>
    </lineage>
</organism>
<dbReference type="InterPro" id="IPR004441">
    <property type="entry name" value="rRNA_MeTrfase_TrmH"/>
</dbReference>
<feature type="domain" description="RNA 2-O ribose methyltransferase substrate binding" evidence="3">
    <location>
        <begin position="3"/>
        <end position="79"/>
    </location>
</feature>